<feature type="compositionally biased region" description="Basic and acidic residues" evidence="1">
    <location>
        <begin position="87"/>
        <end position="103"/>
    </location>
</feature>
<accession>A0ABU6R654</accession>
<evidence type="ECO:0000256" key="1">
    <source>
        <dbReference type="SAM" id="MobiDB-lite"/>
    </source>
</evidence>
<feature type="compositionally biased region" description="Basic residues" evidence="1">
    <location>
        <begin position="104"/>
        <end position="113"/>
    </location>
</feature>
<organism evidence="2 3">
    <name type="scientific">Stylosanthes scabra</name>
    <dbReference type="NCBI Taxonomy" id="79078"/>
    <lineage>
        <taxon>Eukaryota</taxon>
        <taxon>Viridiplantae</taxon>
        <taxon>Streptophyta</taxon>
        <taxon>Embryophyta</taxon>
        <taxon>Tracheophyta</taxon>
        <taxon>Spermatophyta</taxon>
        <taxon>Magnoliopsida</taxon>
        <taxon>eudicotyledons</taxon>
        <taxon>Gunneridae</taxon>
        <taxon>Pentapetalae</taxon>
        <taxon>rosids</taxon>
        <taxon>fabids</taxon>
        <taxon>Fabales</taxon>
        <taxon>Fabaceae</taxon>
        <taxon>Papilionoideae</taxon>
        <taxon>50 kb inversion clade</taxon>
        <taxon>dalbergioids sensu lato</taxon>
        <taxon>Dalbergieae</taxon>
        <taxon>Pterocarpus clade</taxon>
        <taxon>Stylosanthes</taxon>
    </lineage>
</organism>
<sequence>MEMEAAKRNKDDHVVSNPVLAERVEVGEKKEETINFVLVTHYLVTPMNLQMTQLNYKLPPPYYKEFSSDSLLGENEGGRRGKGVPRTKTELPRVKKIHQPKEKGKVKKTRTKRSKDADGHGVGLSFQHS</sequence>
<gene>
    <name evidence="2" type="ORF">PIB30_011779</name>
</gene>
<reference evidence="2 3" key="1">
    <citation type="journal article" date="2023" name="Plants (Basel)">
        <title>Bridging the Gap: Combining Genomics and Transcriptomics Approaches to Understand Stylosanthes scabra, an Orphan Legume from the Brazilian Caatinga.</title>
        <authorList>
            <person name="Ferreira-Neto J.R.C."/>
            <person name="da Silva M.D."/>
            <person name="Binneck E."/>
            <person name="de Melo N.F."/>
            <person name="da Silva R.H."/>
            <person name="de Melo A.L.T.M."/>
            <person name="Pandolfi V."/>
            <person name="Bustamante F.O."/>
            <person name="Brasileiro-Vidal A.C."/>
            <person name="Benko-Iseppon A.M."/>
        </authorList>
    </citation>
    <scope>NUCLEOTIDE SEQUENCE [LARGE SCALE GENOMIC DNA]</scope>
    <source>
        <tissue evidence="2">Leaves</tissue>
    </source>
</reference>
<keyword evidence="3" id="KW-1185">Reference proteome</keyword>
<evidence type="ECO:0000313" key="3">
    <source>
        <dbReference type="Proteomes" id="UP001341840"/>
    </source>
</evidence>
<proteinExistence type="predicted"/>
<name>A0ABU6R654_9FABA</name>
<feature type="region of interest" description="Disordered" evidence="1">
    <location>
        <begin position="69"/>
        <end position="129"/>
    </location>
</feature>
<evidence type="ECO:0000313" key="2">
    <source>
        <dbReference type="EMBL" id="MED6119414.1"/>
    </source>
</evidence>
<dbReference type="Proteomes" id="UP001341840">
    <property type="component" value="Unassembled WGS sequence"/>
</dbReference>
<protein>
    <submittedName>
        <fullName evidence="2">Uncharacterized protein</fullName>
    </submittedName>
</protein>
<dbReference type="EMBL" id="JASCZI010030237">
    <property type="protein sequence ID" value="MED6119414.1"/>
    <property type="molecule type" value="Genomic_DNA"/>
</dbReference>
<comment type="caution">
    <text evidence="2">The sequence shown here is derived from an EMBL/GenBank/DDBJ whole genome shotgun (WGS) entry which is preliminary data.</text>
</comment>